<dbReference type="SMART" id="SM00088">
    <property type="entry name" value="PINT"/>
    <property type="match status" value="1"/>
</dbReference>
<dbReference type="Pfam" id="PF08375">
    <property type="entry name" value="Rpn3_C"/>
    <property type="match status" value="1"/>
</dbReference>
<dbReference type="AlphaFoldDB" id="A0A132AC73"/>
<dbReference type="PANTHER" id="PTHR10758:SF2">
    <property type="entry name" value="26S PROTEASOME NON-ATPASE REGULATORY SUBUNIT 3"/>
    <property type="match status" value="1"/>
</dbReference>
<dbReference type="Gene3D" id="1.25.40.10">
    <property type="entry name" value="Tetratricopeptide repeat domain"/>
    <property type="match status" value="1"/>
</dbReference>
<dbReference type="OrthoDB" id="1713558at2759"/>
<evidence type="ECO:0000256" key="6">
    <source>
        <dbReference type="ARBA" id="ARBA00075103"/>
    </source>
</evidence>
<accession>A0A132AC73</accession>
<name>A0A132AC73_SARSC</name>
<evidence type="ECO:0000256" key="8">
    <source>
        <dbReference type="SAM" id="MobiDB-lite"/>
    </source>
</evidence>
<dbReference type="PANTHER" id="PTHR10758">
    <property type="entry name" value="26S PROTEASOME NON-ATPASE REGULATORY SUBUNIT 3/COP9 SIGNALOSOME COMPLEX SUBUNIT 3"/>
    <property type="match status" value="1"/>
</dbReference>
<comment type="function">
    <text evidence="3">Acts as a regulatory subunit of the 26 proteasome which is involved in the ATP-dependent degradation of ubiquitinated proteins.</text>
</comment>
<dbReference type="GO" id="GO:0008541">
    <property type="term" value="C:proteasome regulatory particle, lid subcomplex"/>
    <property type="evidence" value="ECO:0007669"/>
    <property type="project" value="TreeGrafter"/>
</dbReference>
<dbReference type="GO" id="GO:0006511">
    <property type="term" value="P:ubiquitin-dependent protein catabolic process"/>
    <property type="evidence" value="ECO:0007669"/>
    <property type="project" value="TreeGrafter"/>
</dbReference>
<proteinExistence type="inferred from homology"/>
<evidence type="ECO:0000256" key="7">
    <source>
        <dbReference type="ARBA" id="ARBA00079137"/>
    </source>
</evidence>
<evidence type="ECO:0000313" key="10">
    <source>
        <dbReference type="EMBL" id="KPM08469.1"/>
    </source>
</evidence>
<feature type="compositionally biased region" description="Basic and acidic residues" evidence="8">
    <location>
        <begin position="1"/>
        <end position="11"/>
    </location>
</feature>
<protein>
    <recommendedName>
        <fullName evidence="5">Probable 26S proteasome non-ATPase regulatory subunit 3</fullName>
    </recommendedName>
    <alternativeName>
        <fullName evidence="6">26S proteasome regulatory subunit RPN3</fullName>
    </alternativeName>
    <alternativeName>
        <fullName evidence="7">Diphenol oxidase A2 component</fullName>
    </alternativeName>
</protein>
<evidence type="ECO:0000256" key="5">
    <source>
        <dbReference type="ARBA" id="ARBA00067713"/>
    </source>
</evidence>
<dbReference type="InterPro" id="IPR000717">
    <property type="entry name" value="PCI_dom"/>
</dbReference>
<evidence type="ECO:0000256" key="3">
    <source>
        <dbReference type="ARBA" id="ARBA00057191"/>
    </source>
</evidence>
<dbReference type="InterPro" id="IPR050756">
    <property type="entry name" value="CSN3"/>
</dbReference>
<feature type="domain" description="PCI" evidence="9">
    <location>
        <begin position="261"/>
        <end position="440"/>
    </location>
</feature>
<feature type="compositionally biased region" description="Basic and acidic residues" evidence="8">
    <location>
        <begin position="476"/>
        <end position="500"/>
    </location>
</feature>
<comment type="similarity">
    <text evidence="1">Belongs to the proteasome subunit S3 family.</text>
</comment>
<comment type="subunit">
    <text evidence="4">The 26S proteasome is composed of a core protease, known as the 20S proteasome, capped at one or both ends by the 19S regulatory complex (RC). The RC is composed of at least 18 different subunits in two subcomplexes, the base and the lid, which form the portions proximal and distal to the 20S proteolytic core, respectively.</text>
</comment>
<dbReference type="InterPro" id="IPR013586">
    <property type="entry name" value="PSMD3_C"/>
</dbReference>
<gene>
    <name evidence="10" type="ORF">QR98_0069900</name>
</gene>
<evidence type="ECO:0000256" key="2">
    <source>
        <dbReference type="ARBA" id="ARBA00022942"/>
    </source>
</evidence>
<evidence type="ECO:0000256" key="1">
    <source>
        <dbReference type="ARBA" id="ARBA00007912"/>
    </source>
</evidence>
<evidence type="ECO:0000259" key="9">
    <source>
        <dbReference type="PROSITE" id="PS50250"/>
    </source>
</evidence>
<comment type="caution">
    <text evidence="10">The sequence shown here is derived from an EMBL/GenBank/DDBJ whole genome shotgun (WGS) entry which is preliminary data.</text>
</comment>
<dbReference type="GO" id="GO:0030234">
    <property type="term" value="F:enzyme regulator activity"/>
    <property type="evidence" value="ECO:0007669"/>
    <property type="project" value="InterPro"/>
</dbReference>
<evidence type="ECO:0000256" key="4">
    <source>
        <dbReference type="ARBA" id="ARBA00064121"/>
    </source>
</evidence>
<organism evidence="10 11">
    <name type="scientific">Sarcoptes scabiei</name>
    <name type="common">Itch mite</name>
    <name type="synonym">Acarus scabiei</name>
    <dbReference type="NCBI Taxonomy" id="52283"/>
    <lineage>
        <taxon>Eukaryota</taxon>
        <taxon>Metazoa</taxon>
        <taxon>Ecdysozoa</taxon>
        <taxon>Arthropoda</taxon>
        <taxon>Chelicerata</taxon>
        <taxon>Arachnida</taxon>
        <taxon>Acari</taxon>
        <taxon>Acariformes</taxon>
        <taxon>Sarcoptiformes</taxon>
        <taxon>Astigmata</taxon>
        <taxon>Psoroptidia</taxon>
        <taxon>Sarcoptoidea</taxon>
        <taxon>Sarcoptidae</taxon>
        <taxon>Sarcoptinae</taxon>
        <taxon>Sarcoptes</taxon>
    </lineage>
</organism>
<dbReference type="InterPro" id="IPR011990">
    <property type="entry name" value="TPR-like_helical_dom_sf"/>
</dbReference>
<dbReference type="InterPro" id="IPR057985">
    <property type="entry name" value="TPR_PSMD3_N"/>
</dbReference>
<dbReference type="SMART" id="SM00753">
    <property type="entry name" value="PAM"/>
    <property type="match status" value="1"/>
</dbReference>
<reference evidence="10 11" key="1">
    <citation type="journal article" date="2015" name="Parasit. Vectors">
        <title>Draft genome of the scabies mite.</title>
        <authorList>
            <person name="Rider S.D.Jr."/>
            <person name="Morgan M.S."/>
            <person name="Arlian L.G."/>
        </authorList>
    </citation>
    <scope>NUCLEOTIDE SEQUENCE [LARGE SCALE GENOMIC DNA]</scope>
    <source>
        <strain evidence="10">Arlian Lab</strain>
    </source>
</reference>
<dbReference type="SUPFAM" id="SSF46785">
    <property type="entry name" value="Winged helix' DNA-binding domain"/>
    <property type="match status" value="1"/>
</dbReference>
<dbReference type="GO" id="GO:0042176">
    <property type="term" value="P:regulation of protein catabolic process"/>
    <property type="evidence" value="ECO:0007669"/>
    <property type="project" value="InterPro"/>
</dbReference>
<dbReference type="InterPro" id="IPR036390">
    <property type="entry name" value="WH_DNA-bd_sf"/>
</dbReference>
<feature type="region of interest" description="Disordered" evidence="8">
    <location>
        <begin position="474"/>
        <end position="509"/>
    </location>
</feature>
<dbReference type="VEuPathDB" id="VectorBase:SSCA010610"/>
<dbReference type="FunFam" id="1.25.40.570:FF:000009">
    <property type="entry name" value="26S proteasome non-ATPase regulatory subunit 3"/>
    <property type="match status" value="1"/>
</dbReference>
<dbReference type="Proteomes" id="UP000616769">
    <property type="component" value="Unassembled WGS sequence"/>
</dbReference>
<keyword evidence="2 10" id="KW-0647">Proteasome</keyword>
<sequence length="509" mass="59184">MVQESKKDKPQDSSIEDVEMKSPTSNNATTDENNKKSERENFVLEELREHARQIERSVSAKEQRFIIRILRSLNATRKNINSSILRKAITIFYNNSVAQRDLLLGYILNESLDTGSNAENVKQPAKSRLSITHLSPEQDVYYHLLIVVYLLDLRNYKMAIACSDALMTKICKHNRRTLDVLAAKAYYFHCRCYELNDQLNDTKSFFHSRLQTATLRNDYEGQAVLLNCLLRIYLNYNLYDQASKLVSKSTFPESASNNEWARFFYYLGRIKAIQLEYSEARKNLLQAIRKAPQKSAIGFKQIVHKLAITVDLLLGDIPERATFRDSVLHRPLTPYFQLTQAVRTGDLKRFNEVLEKFGKTFQSDHTYTLIIRLRHNVIKTAIRMINQSYSRIYLENVAKKLMLDCAEDAEYIVSKAIRDGVIEATIDHSHRWMQSKETIDIYCTSEPLTAFNSRISFCLDIHNQSIKAMRFPPRSYNKDLESAEDRREREQQDLEYAKEMADEEDDGFA</sequence>
<feature type="region of interest" description="Disordered" evidence="8">
    <location>
        <begin position="1"/>
        <end position="38"/>
    </location>
</feature>
<dbReference type="PROSITE" id="PS50250">
    <property type="entry name" value="PCI"/>
    <property type="match status" value="1"/>
</dbReference>
<evidence type="ECO:0000313" key="11">
    <source>
        <dbReference type="Proteomes" id="UP000616769"/>
    </source>
</evidence>
<dbReference type="Pfam" id="PF25573">
    <property type="entry name" value="TPR_PSMD3_N"/>
    <property type="match status" value="1"/>
</dbReference>
<feature type="compositionally biased region" description="Polar residues" evidence="8">
    <location>
        <begin position="22"/>
        <end position="31"/>
    </location>
</feature>
<dbReference type="EMBL" id="JXLN01012442">
    <property type="protein sequence ID" value="KPM08469.1"/>
    <property type="molecule type" value="Genomic_DNA"/>
</dbReference>
<dbReference type="Pfam" id="PF01399">
    <property type="entry name" value="PCI"/>
    <property type="match status" value="1"/>
</dbReference>